<sequence>MNNKVLIYDDGCFVSEMNLSQCVGVHLPKNKQSGCAILPDGRYILIHKEAGMYHGIIYQSGELVYHVVNDGMVEVMNDSAYSEINELLDTKMSIKDFIMYGVPDIEDLRAEYL</sequence>
<dbReference type="EMBL" id="FMJE01000005">
    <property type="protein sequence ID" value="SCM82454.1"/>
    <property type="molecule type" value="Genomic_DNA"/>
</dbReference>
<organism evidence="1">
    <name type="scientific">uncultured Sporomusa sp</name>
    <dbReference type="NCBI Taxonomy" id="307249"/>
    <lineage>
        <taxon>Bacteria</taxon>
        <taxon>Bacillati</taxon>
        <taxon>Bacillota</taxon>
        <taxon>Negativicutes</taxon>
        <taxon>Selenomonadales</taxon>
        <taxon>Sporomusaceae</taxon>
        <taxon>Sporomusa</taxon>
        <taxon>environmental samples</taxon>
    </lineage>
</organism>
<reference evidence="1" key="1">
    <citation type="submission" date="2016-08" db="EMBL/GenBank/DDBJ databases">
        <authorList>
            <person name="Seilhamer J.J."/>
        </authorList>
    </citation>
    <scope>NUCLEOTIDE SEQUENCE</scope>
    <source>
        <strain evidence="1">86</strain>
    </source>
</reference>
<dbReference type="RefSeq" id="WP_288185128.1">
    <property type="nucleotide sequence ID" value="NZ_LT608335.1"/>
</dbReference>
<gene>
    <name evidence="1" type="ORF">KL86SPO_50225</name>
</gene>
<protein>
    <submittedName>
        <fullName evidence="1">Uncharacterized protein</fullName>
    </submittedName>
</protein>
<accession>A0A212LXX8</accession>
<evidence type="ECO:0000313" key="1">
    <source>
        <dbReference type="EMBL" id="SCM82454.1"/>
    </source>
</evidence>
<name>A0A212LXX8_9FIRM</name>
<proteinExistence type="predicted"/>
<dbReference type="AlphaFoldDB" id="A0A212LXX8"/>